<accession>A0A1I0BES3</accession>
<dbReference type="Proteomes" id="UP000181981">
    <property type="component" value="Unassembled WGS sequence"/>
</dbReference>
<evidence type="ECO:0000313" key="5">
    <source>
        <dbReference type="EMBL" id="SET04702.1"/>
    </source>
</evidence>
<evidence type="ECO:0000256" key="1">
    <source>
        <dbReference type="ARBA" id="ARBA00022729"/>
    </source>
</evidence>
<keyword evidence="1 3" id="KW-0732">Signal</keyword>
<name>A0A1I0BES3_9BACT</name>
<keyword evidence="2 5" id="KW-0456">Lyase</keyword>
<feature type="signal peptide" evidence="3">
    <location>
        <begin position="1"/>
        <end position="17"/>
    </location>
</feature>
<dbReference type="PROSITE" id="PS51257">
    <property type="entry name" value="PROKAR_LIPOPROTEIN"/>
    <property type="match status" value="1"/>
</dbReference>
<gene>
    <name evidence="5" type="ORF">SAMN05444285_10563</name>
</gene>
<dbReference type="InterPro" id="IPR008397">
    <property type="entry name" value="Alginate_lyase_dom"/>
</dbReference>
<evidence type="ECO:0000256" key="2">
    <source>
        <dbReference type="ARBA" id="ARBA00023239"/>
    </source>
</evidence>
<proteinExistence type="predicted"/>
<protein>
    <submittedName>
        <fullName evidence="5">Alginate lyase</fullName>
    </submittedName>
</protein>
<reference evidence="5 6" key="1">
    <citation type="submission" date="2016-10" db="EMBL/GenBank/DDBJ databases">
        <authorList>
            <person name="de Groot N.N."/>
        </authorList>
    </citation>
    <scope>NUCLEOTIDE SEQUENCE [LARGE SCALE GENOMIC DNA]</scope>
    <source>
        <strain evidence="5 6">DSM 25947</strain>
    </source>
</reference>
<dbReference type="EMBL" id="FOHT01000005">
    <property type="protein sequence ID" value="SET04702.1"/>
    <property type="molecule type" value="Genomic_DNA"/>
</dbReference>
<organism evidence="5 6">
    <name type="scientific">Draconibacterium orientale</name>
    <dbReference type="NCBI Taxonomy" id="1168034"/>
    <lineage>
        <taxon>Bacteria</taxon>
        <taxon>Pseudomonadati</taxon>
        <taxon>Bacteroidota</taxon>
        <taxon>Bacteroidia</taxon>
        <taxon>Marinilabiliales</taxon>
        <taxon>Prolixibacteraceae</taxon>
        <taxon>Draconibacterium</taxon>
    </lineage>
</organism>
<dbReference type="GO" id="GO:0016829">
    <property type="term" value="F:lyase activity"/>
    <property type="evidence" value="ECO:0007669"/>
    <property type="project" value="UniProtKB-KW"/>
</dbReference>
<evidence type="ECO:0000259" key="4">
    <source>
        <dbReference type="Pfam" id="PF05426"/>
    </source>
</evidence>
<dbReference type="RefSeq" id="WP_081804870.1">
    <property type="nucleotide sequence ID" value="NZ_FOHT01000005.1"/>
</dbReference>
<dbReference type="GO" id="GO:0042597">
    <property type="term" value="C:periplasmic space"/>
    <property type="evidence" value="ECO:0007669"/>
    <property type="project" value="InterPro"/>
</dbReference>
<feature type="chain" id="PRO_5010209409" evidence="3">
    <location>
        <begin position="18"/>
        <end position="393"/>
    </location>
</feature>
<sequence length="393" mass="45004">MKQIHLIVFLFVASLIAACSNERPIIEQRVINNIEKETIHLADSFLLAEPVTVTSFASERSAGGIHDFYSEGDYWWPDPENPEGPYIRKDGQSNPGNFSEHRKAMIRMSEEVSTLTSAWMLTSEKKYADKALEHLKAWFVDTTTLMNPNMLYAQAIWGRYTGRGIGLIDAYHLVEVAQSAYVLIEKKGISADDGEKIKAWFAAFLDWMTTHPYGIAEMNAKNNHGTCWAVTAGMFAKLVDNKEQLLFCRDRFKNVLLPNQMAADGSFPLELERTKPYGYSLFNMDAMANLAEILSVPNDDLWQFTTSDGRSLQKGMEFLFPYISDKNSWPFAKDIYIWDEWPVRQSCLLFTGIAYQQEEYIDTFLKLPAYSTNDEVIRNLPVRHPVIWLANQR</sequence>
<dbReference type="AlphaFoldDB" id="A0A1I0BES3"/>
<feature type="domain" description="Alginate lyase" evidence="4">
    <location>
        <begin position="53"/>
        <end position="329"/>
    </location>
</feature>
<dbReference type="Gene3D" id="1.50.10.100">
    <property type="entry name" value="Chondroitin AC/alginate lyase"/>
    <property type="match status" value="1"/>
</dbReference>
<dbReference type="InterPro" id="IPR008929">
    <property type="entry name" value="Chondroitin_lyas"/>
</dbReference>
<dbReference type="SUPFAM" id="SSF48230">
    <property type="entry name" value="Chondroitin AC/alginate lyase"/>
    <property type="match status" value="1"/>
</dbReference>
<evidence type="ECO:0000313" key="6">
    <source>
        <dbReference type="Proteomes" id="UP000181981"/>
    </source>
</evidence>
<dbReference type="Pfam" id="PF05426">
    <property type="entry name" value="Alginate_lyase"/>
    <property type="match status" value="1"/>
</dbReference>
<evidence type="ECO:0000256" key="3">
    <source>
        <dbReference type="SAM" id="SignalP"/>
    </source>
</evidence>
<dbReference type="OrthoDB" id="428577at2"/>